<keyword evidence="4" id="KW-1185">Reference proteome</keyword>
<evidence type="ECO:0000313" key="4">
    <source>
        <dbReference type="Proteomes" id="UP000199545"/>
    </source>
</evidence>
<dbReference type="RefSeq" id="WP_093231246.1">
    <property type="nucleotide sequence ID" value="NZ_FORR01000019.1"/>
</dbReference>
<name>A0A1I3TS39_9BACL</name>
<dbReference type="AlphaFoldDB" id="A0A1I3TS39"/>
<sequence>MKDHELEEALELLEGFRTDLEPLFPCQPNEKNANSTKQRKNWMRKTSTTIFVTLFLAGGAFTITQYSSPTFFRQLLPDLLVNKKQTQTTENTAQDLPSKKNRVSPILRDVHQPSRFTQQVHNESKASNESSADHQTASITVQKDKIITKLPSHNKSPQPAFQQKKHLPLHQRLDQFSNRTHWQPNLLQPKPKLSLPDYLPENKLLSDSNTQLPNSFTIHLKNRLHCTWTFKQPKHSIYPFTLLIEKQTGKKKHQLHLEGKLHISKGKNNQILLHIQKKQPKKKMCHPKRSFKYAPSSTI</sequence>
<evidence type="ECO:0000256" key="2">
    <source>
        <dbReference type="SAM" id="Phobius"/>
    </source>
</evidence>
<evidence type="ECO:0000313" key="3">
    <source>
        <dbReference type="EMBL" id="SFJ73422.1"/>
    </source>
</evidence>
<dbReference type="EMBL" id="FORR01000019">
    <property type="protein sequence ID" value="SFJ73422.1"/>
    <property type="molecule type" value="Genomic_DNA"/>
</dbReference>
<dbReference type="OrthoDB" id="9907520at2"/>
<evidence type="ECO:0000256" key="1">
    <source>
        <dbReference type="SAM" id="MobiDB-lite"/>
    </source>
</evidence>
<reference evidence="3 4" key="1">
    <citation type="submission" date="2016-10" db="EMBL/GenBank/DDBJ databases">
        <authorList>
            <person name="de Groot N.N."/>
        </authorList>
    </citation>
    <scope>NUCLEOTIDE SEQUENCE [LARGE SCALE GENOMIC DNA]</scope>
    <source>
        <strain evidence="3 4">DSM 44778</strain>
    </source>
</reference>
<dbReference type="Proteomes" id="UP000199545">
    <property type="component" value="Unassembled WGS sequence"/>
</dbReference>
<organism evidence="3 4">
    <name type="scientific">Thermoflavimicrobium dichotomicum</name>
    <dbReference type="NCBI Taxonomy" id="46223"/>
    <lineage>
        <taxon>Bacteria</taxon>
        <taxon>Bacillati</taxon>
        <taxon>Bacillota</taxon>
        <taxon>Bacilli</taxon>
        <taxon>Bacillales</taxon>
        <taxon>Thermoactinomycetaceae</taxon>
        <taxon>Thermoflavimicrobium</taxon>
    </lineage>
</organism>
<feature type="region of interest" description="Disordered" evidence="1">
    <location>
        <begin position="114"/>
        <end position="137"/>
    </location>
</feature>
<accession>A0A1I3TS39</accession>
<keyword evidence="2" id="KW-1133">Transmembrane helix</keyword>
<proteinExistence type="predicted"/>
<keyword evidence="2" id="KW-0472">Membrane</keyword>
<keyword evidence="2" id="KW-0812">Transmembrane</keyword>
<protein>
    <submittedName>
        <fullName evidence="3">Uncharacterized protein</fullName>
    </submittedName>
</protein>
<gene>
    <name evidence="3" type="ORF">SAMN05421852_11944</name>
</gene>
<feature type="transmembrane region" description="Helical" evidence="2">
    <location>
        <begin position="47"/>
        <end position="66"/>
    </location>
</feature>